<evidence type="ECO:0000313" key="1">
    <source>
        <dbReference type="EMBL" id="ORB13613.1"/>
    </source>
</evidence>
<accession>A0ABX3T3J8</accession>
<dbReference type="InterPro" id="IPR023198">
    <property type="entry name" value="PGP-like_dom2"/>
</dbReference>
<dbReference type="InterPro" id="IPR044999">
    <property type="entry name" value="CbbY-like"/>
</dbReference>
<organism evidence="1 2">
    <name type="scientific">Mycobacterium noviomagense</name>
    <dbReference type="NCBI Taxonomy" id="459858"/>
    <lineage>
        <taxon>Bacteria</taxon>
        <taxon>Bacillati</taxon>
        <taxon>Actinomycetota</taxon>
        <taxon>Actinomycetes</taxon>
        <taxon>Mycobacteriales</taxon>
        <taxon>Mycobacteriaceae</taxon>
        <taxon>Mycobacterium</taxon>
    </lineage>
</organism>
<comment type="caution">
    <text evidence="1">The sequence shown here is derived from an EMBL/GenBank/DDBJ whole genome shotgun (WGS) entry which is preliminary data.</text>
</comment>
<dbReference type="Gene3D" id="3.40.50.1000">
    <property type="entry name" value="HAD superfamily/HAD-like"/>
    <property type="match status" value="1"/>
</dbReference>
<dbReference type="PANTHER" id="PTHR42896">
    <property type="entry name" value="XYLULOSE-1,5-BISPHOSPHATE (XUBP) PHOSPHATASE"/>
    <property type="match status" value="1"/>
</dbReference>
<dbReference type="CDD" id="cd07505">
    <property type="entry name" value="HAD_BPGM-like"/>
    <property type="match status" value="1"/>
</dbReference>
<reference evidence="1 2" key="1">
    <citation type="submission" date="2017-02" db="EMBL/GenBank/DDBJ databases">
        <title>The new phylogeny of genus Mycobacterium.</title>
        <authorList>
            <person name="Tortoli E."/>
            <person name="Trovato A."/>
            <person name="Cirillo D.M."/>
        </authorList>
    </citation>
    <scope>NUCLEOTIDE SEQUENCE [LARGE SCALE GENOMIC DNA]</scope>
    <source>
        <strain evidence="1 2">DSM 45145</strain>
    </source>
</reference>
<dbReference type="Gene3D" id="1.10.150.240">
    <property type="entry name" value="Putative phosphatase, domain 2"/>
    <property type="match status" value="1"/>
</dbReference>
<dbReference type="InterPro" id="IPR023214">
    <property type="entry name" value="HAD_sf"/>
</dbReference>
<dbReference type="RefSeq" id="WP_083088278.1">
    <property type="nucleotide sequence ID" value="NZ_AP022583.1"/>
</dbReference>
<evidence type="ECO:0008006" key="3">
    <source>
        <dbReference type="Google" id="ProtNLM"/>
    </source>
</evidence>
<dbReference type="PANTHER" id="PTHR42896:SF2">
    <property type="entry name" value="CBBY-LIKE PROTEIN"/>
    <property type="match status" value="1"/>
</dbReference>
<dbReference type="SUPFAM" id="SSF56784">
    <property type="entry name" value="HAD-like"/>
    <property type="match status" value="1"/>
</dbReference>
<dbReference type="Proteomes" id="UP000192374">
    <property type="component" value="Unassembled WGS sequence"/>
</dbReference>
<dbReference type="EMBL" id="MVIC01000023">
    <property type="protein sequence ID" value="ORB13613.1"/>
    <property type="molecule type" value="Genomic_DNA"/>
</dbReference>
<dbReference type="InterPro" id="IPR036412">
    <property type="entry name" value="HAD-like_sf"/>
</dbReference>
<dbReference type="InterPro" id="IPR041492">
    <property type="entry name" value="HAD_2"/>
</dbReference>
<protein>
    <recommendedName>
        <fullName evidence="3">Haloacid dehalogenase</fullName>
    </recommendedName>
</protein>
<evidence type="ECO:0000313" key="2">
    <source>
        <dbReference type="Proteomes" id="UP000192374"/>
    </source>
</evidence>
<dbReference type="Pfam" id="PF13419">
    <property type="entry name" value="HAD_2"/>
    <property type="match status" value="1"/>
</dbReference>
<gene>
    <name evidence="1" type="ORF">BST37_13305</name>
</gene>
<proteinExistence type="predicted"/>
<sequence length="197" mass="21170">MPADTLRRRTFWWDRARPVDADVAPLRAVIFDADAALADVGRDGDLVPRAGLIDLVMNLFVAGIWVGVVSARERTWAETLVRQLVGEGLVATIVTADDLDGADSDVELYRLALWEFGITPQSALAVEGSARGLRAATAAGLPALLVTSDADSEFSRAAAVRSGYDGADPLLAAGCREVHRRWWIARKRLLSCGAASR</sequence>
<keyword evidence="2" id="KW-1185">Reference proteome</keyword>
<name>A0ABX3T3J8_9MYCO</name>